<accession>A0A9P7FJE9</accession>
<sequence length="390" mass="42974">MSLGFRGIVLCLIKNNSNFHLDPPCRNTCLRSLGNSLTPLHILYTLSANFPHYAAPLARKVHNWGKAMMGMNMVWINGRVLEGEAGIFGSDPSSGFYATLRANVLLFAHSSNLARLTAVEVRLEGDYRASVGHVGRESEEVAISHSILRKENEDDEDVDEYRSSLGPPGSRMRVPSTVRPSGIGVALDRHFASSNQISLEPTNMHAKVQVSLHVRLAEGGVTEVLIEVTVSIFKVKEVERFLDQAQGSEERKCHEKLLLKTQTHTDNCLYKPSQESVPTSVWGLGDAVTNLRLGSWIFKLRCVGVDGALGLVQWLYIFAFLVFSSVVYDIRQFSRGQEHQQKCKCQAPSESAKTSHYNTLLSHCHNCGNPGQSNTFPKKPGPAGPMGCQG</sequence>
<proteinExistence type="predicted"/>
<dbReference type="GeneID" id="64702617"/>
<organism evidence="3 4">
    <name type="scientific">Suillus discolor</name>
    <dbReference type="NCBI Taxonomy" id="1912936"/>
    <lineage>
        <taxon>Eukaryota</taxon>
        <taxon>Fungi</taxon>
        <taxon>Dikarya</taxon>
        <taxon>Basidiomycota</taxon>
        <taxon>Agaricomycotina</taxon>
        <taxon>Agaricomycetes</taxon>
        <taxon>Agaricomycetidae</taxon>
        <taxon>Boletales</taxon>
        <taxon>Suillineae</taxon>
        <taxon>Suillaceae</taxon>
        <taxon>Suillus</taxon>
    </lineage>
</organism>
<keyword evidence="2" id="KW-1133">Transmembrane helix</keyword>
<evidence type="ECO:0000313" key="4">
    <source>
        <dbReference type="Proteomes" id="UP000823399"/>
    </source>
</evidence>
<dbReference type="AlphaFoldDB" id="A0A9P7FJE9"/>
<keyword evidence="2" id="KW-0812">Transmembrane</keyword>
<evidence type="ECO:0000313" key="3">
    <source>
        <dbReference type="EMBL" id="KAG2119470.1"/>
    </source>
</evidence>
<evidence type="ECO:0000256" key="2">
    <source>
        <dbReference type="SAM" id="Phobius"/>
    </source>
</evidence>
<name>A0A9P7FJE9_9AGAM</name>
<dbReference type="RefSeq" id="XP_041299296.1">
    <property type="nucleotide sequence ID" value="XM_041440358.1"/>
</dbReference>
<feature type="transmembrane region" description="Helical" evidence="2">
    <location>
        <begin position="311"/>
        <end position="330"/>
    </location>
</feature>
<dbReference type="OrthoDB" id="422637at2759"/>
<keyword evidence="4" id="KW-1185">Reference proteome</keyword>
<dbReference type="Proteomes" id="UP000823399">
    <property type="component" value="Unassembled WGS sequence"/>
</dbReference>
<evidence type="ECO:0000256" key="1">
    <source>
        <dbReference type="SAM" id="MobiDB-lite"/>
    </source>
</evidence>
<protein>
    <submittedName>
        <fullName evidence="3">Uncharacterized protein</fullName>
    </submittedName>
</protein>
<reference evidence="3" key="1">
    <citation type="journal article" date="2020" name="New Phytol.">
        <title>Comparative genomics reveals dynamic genome evolution in host specialist ectomycorrhizal fungi.</title>
        <authorList>
            <person name="Lofgren L.A."/>
            <person name="Nguyen N.H."/>
            <person name="Vilgalys R."/>
            <person name="Ruytinx J."/>
            <person name="Liao H.L."/>
            <person name="Branco S."/>
            <person name="Kuo A."/>
            <person name="LaButti K."/>
            <person name="Lipzen A."/>
            <person name="Andreopoulos W."/>
            <person name="Pangilinan J."/>
            <person name="Riley R."/>
            <person name="Hundley H."/>
            <person name="Na H."/>
            <person name="Barry K."/>
            <person name="Grigoriev I.V."/>
            <person name="Stajich J.E."/>
            <person name="Kennedy P.G."/>
        </authorList>
    </citation>
    <scope>NUCLEOTIDE SEQUENCE</scope>
    <source>
        <strain evidence="3">FC423</strain>
    </source>
</reference>
<feature type="region of interest" description="Disordered" evidence="1">
    <location>
        <begin position="148"/>
        <end position="177"/>
    </location>
</feature>
<dbReference type="EMBL" id="JABBWM010000002">
    <property type="protein sequence ID" value="KAG2119470.1"/>
    <property type="molecule type" value="Genomic_DNA"/>
</dbReference>
<comment type="caution">
    <text evidence="3">The sequence shown here is derived from an EMBL/GenBank/DDBJ whole genome shotgun (WGS) entry which is preliminary data.</text>
</comment>
<gene>
    <name evidence="3" type="ORF">F5147DRAFT_756867</name>
</gene>
<keyword evidence="2" id="KW-0472">Membrane</keyword>